<evidence type="ECO:0000313" key="1">
    <source>
        <dbReference type="EMBL" id="SOS41177.1"/>
    </source>
</evidence>
<dbReference type="Proteomes" id="UP000238095">
    <property type="component" value="Chromosome 1"/>
</dbReference>
<dbReference type="EMBL" id="LT963409">
    <property type="protein sequence ID" value="SOS41177.1"/>
    <property type="molecule type" value="Genomic_DNA"/>
</dbReference>
<organism evidence="1 2">
    <name type="scientific">Pseudomonas syringae</name>
    <dbReference type="NCBI Taxonomy" id="317"/>
    <lineage>
        <taxon>Bacteria</taxon>
        <taxon>Pseudomonadati</taxon>
        <taxon>Pseudomonadota</taxon>
        <taxon>Gammaproteobacteria</taxon>
        <taxon>Pseudomonadales</taxon>
        <taxon>Pseudomonadaceae</taxon>
        <taxon>Pseudomonas</taxon>
    </lineage>
</organism>
<sequence length="30" mass="3484">MQTDMAFLTQAQTWALCMLSELTNDDDAYR</sequence>
<proteinExistence type="predicted"/>
<evidence type="ECO:0000313" key="2">
    <source>
        <dbReference type="Proteomes" id="UP000238095"/>
    </source>
</evidence>
<protein>
    <submittedName>
        <fullName evidence="1">Uncharacterized protein</fullName>
    </submittedName>
</protein>
<gene>
    <name evidence="1" type="ORF">CFBP3840_04153</name>
</gene>
<name>A0A2K4WZ65_PSESX</name>
<reference evidence="1 2" key="1">
    <citation type="submission" date="2017-11" db="EMBL/GenBank/DDBJ databases">
        <authorList>
            <person name="Han C.G."/>
        </authorList>
    </citation>
    <scope>NUCLEOTIDE SEQUENCE [LARGE SCALE GENOMIC DNA]</scope>
    <source>
        <strain evidence="1">CFBP3840</strain>
    </source>
</reference>
<accession>A0A2K4WZ65</accession>
<dbReference type="AlphaFoldDB" id="A0A2K4WZ65"/>